<sequence length="228" mass="24588">MDDAAAAAPKPNGNWITAEATRLDVVLWPPPAQSSELIVRFAVTESHTWLPIGGAPPGWGRQLRPPRDIAGSSAHPVTVWEKVVPSGVEARVAELVAARRQGGCTCEVFVDVSVHVRFLYLEARALLRECVFLSARDRLWGTASGGGGGAGDVLDGDGAAPPCSICFEEAAEATRLPGCGHGFHSECIGKWFQKASTCPVCRRDKFEYLSQSYRAVHDKMRSDHEGSY</sequence>
<proteinExistence type="inferred from homology"/>
<dbReference type="Proteomes" id="UP001497457">
    <property type="component" value="Chromosome 19rd"/>
</dbReference>
<evidence type="ECO:0000256" key="6">
    <source>
        <dbReference type="ARBA" id="ARBA00024209"/>
    </source>
</evidence>
<dbReference type="PROSITE" id="PS50089">
    <property type="entry name" value="ZF_RING_2"/>
    <property type="match status" value="1"/>
</dbReference>
<dbReference type="GO" id="GO:0008270">
    <property type="term" value="F:zinc ion binding"/>
    <property type="evidence" value="ECO:0007669"/>
    <property type="project" value="UniProtKB-KW"/>
</dbReference>
<dbReference type="Pfam" id="PF13639">
    <property type="entry name" value="zf-RING_2"/>
    <property type="match status" value="1"/>
</dbReference>
<evidence type="ECO:0000256" key="7">
    <source>
        <dbReference type="PROSITE-ProRule" id="PRU00175"/>
    </source>
</evidence>
<gene>
    <name evidence="9" type="ORF">URODEC1_LOCUS43897</name>
</gene>
<evidence type="ECO:0000256" key="1">
    <source>
        <dbReference type="ARBA" id="ARBA00000900"/>
    </source>
</evidence>
<dbReference type="GO" id="GO:0061630">
    <property type="term" value="F:ubiquitin protein ligase activity"/>
    <property type="evidence" value="ECO:0007669"/>
    <property type="project" value="UniProtKB-EC"/>
</dbReference>
<evidence type="ECO:0000256" key="5">
    <source>
        <dbReference type="ARBA" id="ARBA00022833"/>
    </source>
</evidence>
<organism evidence="9 10">
    <name type="scientific">Urochloa decumbens</name>
    <dbReference type="NCBI Taxonomy" id="240449"/>
    <lineage>
        <taxon>Eukaryota</taxon>
        <taxon>Viridiplantae</taxon>
        <taxon>Streptophyta</taxon>
        <taxon>Embryophyta</taxon>
        <taxon>Tracheophyta</taxon>
        <taxon>Spermatophyta</taxon>
        <taxon>Magnoliopsida</taxon>
        <taxon>Liliopsida</taxon>
        <taxon>Poales</taxon>
        <taxon>Poaceae</taxon>
        <taxon>PACMAD clade</taxon>
        <taxon>Panicoideae</taxon>
        <taxon>Panicodae</taxon>
        <taxon>Paniceae</taxon>
        <taxon>Melinidinae</taxon>
        <taxon>Urochloa</taxon>
    </lineage>
</organism>
<dbReference type="InterPro" id="IPR001841">
    <property type="entry name" value="Znf_RING"/>
</dbReference>
<evidence type="ECO:0000256" key="2">
    <source>
        <dbReference type="ARBA" id="ARBA00012483"/>
    </source>
</evidence>
<keyword evidence="10" id="KW-1185">Reference proteome</keyword>
<dbReference type="InterPro" id="IPR053238">
    <property type="entry name" value="RING-H2_zinc_finger"/>
</dbReference>
<evidence type="ECO:0000259" key="8">
    <source>
        <dbReference type="PROSITE" id="PS50089"/>
    </source>
</evidence>
<dbReference type="PANTHER" id="PTHR14155:SF627">
    <property type="entry name" value="OS06G0192800 PROTEIN"/>
    <property type="match status" value="1"/>
</dbReference>
<keyword evidence="4 7" id="KW-0863">Zinc-finger</keyword>
<keyword evidence="5" id="KW-0862">Zinc</keyword>
<dbReference type="EC" id="2.3.2.27" evidence="2"/>
<dbReference type="AlphaFoldDB" id="A0ABC8ZFI9"/>
<evidence type="ECO:0000313" key="9">
    <source>
        <dbReference type="EMBL" id="CAL4959600.1"/>
    </source>
</evidence>
<name>A0ABC8ZFI9_9POAL</name>
<dbReference type="SUPFAM" id="SSF57850">
    <property type="entry name" value="RING/U-box"/>
    <property type="match status" value="1"/>
</dbReference>
<dbReference type="PANTHER" id="PTHR14155">
    <property type="entry name" value="RING FINGER DOMAIN-CONTAINING"/>
    <property type="match status" value="1"/>
</dbReference>
<reference evidence="9 10" key="2">
    <citation type="submission" date="2024-10" db="EMBL/GenBank/DDBJ databases">
        <authorList>
            <person name="Ryan C."/>
        </authorList>
    </citation>
    <scope>NUCLEOTIDE SEQUENCE [LARGE SCALE GENOMIC DNA]</scope>
</reference>
<dbReference type="SMART" id="SM00184">
    <property type="entry name" value="RING"/>
    <property type="match status" value="1"/>
</dbReference>
<dbReference type="EMBL" id="OZ075129">
    <property type="protein sequence ID" value="CAL4959600.1"/>
    <property type="molecule type" value="Genomic_DNA"/>
</dbReference>
<comment type="catalytic activity">
    <reaction evidence="1">
        <text>S-ubiquitinyl-[E2 ubiquitin-conjugating enzyme]-L-cysteine + [acceptor protein]-L-lysine = [E2 ubiquitin-conjugating enzyme]-L-cysteine + N(6)-ubiquitinyl-[acceptor protein]-L-lysine.</text>
        <dbReference type="EC" id="2.3.2.27"/>
    </reaction>
</comment>
<comment type="similarity">
    <text evidence="6">Belongs to the RING-type zinc finger family. ATL subfamily.</text>
</comment>
<keyword evidence="3" id="KW-0479">Metal-binding</keyword>
<protein>
    <recommendedName>
        <fullName evidence="2">RING-type E3 ubiquitin transferase</fullName>
        <ecNumber evidence="2">2.3.2.27</ecNumber>
    </recommendedName>
</protein>
<feature type="domain" description="RING-type" evidence="8">
    <location>
        <begin position="163"/>
        <end position="202"/>
    </location>
</feature>
<evidence type="ECO:0000256" key="3">
    <source>
        <dbReference type="ARBA" id="ARBA00022723"/>
    </source>
</evidence>
<evidence type="ECO:0000313" key="10">
    <source>
        <dbReference type="Proteomes" id="UP001497457"/>
    </source>
</evidence>
<reference evidence="10" key="1">
    <citation type="submission" date="2024-06" db="EMBL/GenBank/DDBJ databases">
        <authorList>
            <person name="Ryan C."/>
        </authorList>
    </citation>
    <scope>NUCLEOTIDE SEQUENCE [LARGE SCALE GENOMIC DNA]</scope>
</reference>
<accession>A0ABC8ZFI9</accession>
<dbReference type="Gene3D" id="3.30.40.10">
    <property type="entry name" value="Zinc/RING finger domain, C3HC4 (zinc finger)"/>
    <property type="match status" value="1"/>
</dbReference>
<evidence type="ECO:0000256" key="4">
    <source>
        <dbReference type="ARBA" id="ARBA00022771"/>
    </source>
</evidence>
<dbReference type="InterPro" id="IPR013083">
    <property type="entry name" value="Znf_RING/FYVE/PHD"/>
</dbReference>